<keyword evidence="7 9" id="KW-0472">Membrane</keyword>
<keyword evidence="4" id="KW-0677">Repeat</keyword>
<comment type="subcellular location">
    <subcellularLocation>
        <location evidence="2">Cell membrane</location>
        <topology evidence="2">Peripheral membrane protein</topology>
        <orientation evidence="2">Cytoplasmic side</orientation>
    </subcellularLocation>
    <subcellularLocation>
        <location evidence="1">Membrane</location>
        <topology evidence="1">Multi-pass membrane protein</topology>
    </subcellularLocation>
</comment>
<keyword evidence="5 9" id="KW-1133">Transmembrane helix</keyword>
<evidence type="ECO:0000256" key="1">
    <source>
        <dbReference type="ARBA" id="ARBA00004141"/>
    </source>
</evidence>
<dbReference type="Proteomes" id="UP000289340">
    <property type="component" value="Chromosome 6"/>
</dbReference>
<name>A0A445KG85_GLYSO</name>
<evidence type="ECO:0000256" key="6">
    <source>
        <dbReference type="ARBA" id="ARBA00023043"/>
    </source>
</evidence>
<dbReference type="SUPFAM" id="SSF48403">
    <property type="entry name" value="Ankyrin repeat"/>
    <property type="match status" value="1"/>
</dbReference>
<dbReference type="PROSITE" id="PS50297">
    <property type="entry name" value="ANK_REP_REGION"/>
    <property type="match status" value="3"/>
</dbReference>
<reference evidence="11 12" key="1">
    <citation type="submission" date="2018-09" db="EMBL/GenBank/DDBJ databases">
        <title>A high-quality reference genome of wild soybean provides a powerful tool to mine soybean genomes.</title>
        <authorList>
            <person name="Xie M."/>
            <person name="Chung C.Y.L."/>
            <person name="Li M.-W."/>
            <person name="Wong F.-L."/>
            <person name="Chan T.-F."/>
            <person name="Lam H.-M."/>
        </authorList>
    </citation>
    <scope>NUCLEOTIDE SEQUENCE [LARGE SCALE GENOMIC DNA]</scope>
    <source>
        <strain evidence="12">cv. W05</strain>
        <tissue evidence="11">Hypocotyl of etiolated seedlings</tissue>
    </source>
</reference>
<protein>
    <submittedName>
        <fullName evidence="11">Protein ACCELERATED CELL DEATH 6</fullName>
    </submittedName>
</protein>
<accession>A0A445KG85</accession>
<dbReference type="InterPro" id="IPR036770">
    <property type="entry name" value="Ankyrin_rpt-contain_sf"/>
</dbReference>
<sequence length="667" mass="75049">MNHVRIPIDPDDESWKERCSKRMKELENRQFPSQNAASQPELVHKELVGKRKVMTSELYEAVEKGDVENFVDALQRTCDERRTPLHAIFDQVTCAGDSLLHVAADHKGRERIAELICDHFPELLIGRNIRGDTPLHVAVRSKNSTIVKLILSHYARKKTKHDGMRDREITRETNKYENTPLHEAVYSGDVGVVKEILFADNDVVHYLNKSKRSPLYMSVVNGKNDVQILNLLLKIPFPADLPECLGNSPLHAALLERKPALIKEILDKRPELIYLRDEHGGTPLHYAAYIGYLKGFCMLLDNTFKKSDQTVLEGNKKGHLPIHLACKRGHVELVKYFLQQKFVTNLYVLLLLNQKGQNILHVAAKNGRNNVVEYMLKSLKIDESIINQKDNDGNTPLHLASINLFPKVLYSISQDKRTNVKLLNNDDLTAQDIVGLALKNQMTIRKFLAKRVLQQANVPSKVDDMLLPQHQKPPKTDLSLKDLINTFLVVATLMVTVTFAAAFTVPGGVYGPDDPNPKNRGVAVLAEKPFFWVFTTFNMTAMYSSVLACGLMLMALIFDHKLATRATILAMGCLVLAFLFVPVAFMAAVRLVVVNNSALALLITVIGGVYTSLILVALLGFFPVGIRIFPFRQLGRFILWILIALIDYDNKPENPSSDQKANKDKDD</sequence>
<comment type="caution">
    <text evidence="11">The sequence shown here is derived from an EMBL/GenBank/DDBJ whole genome shotgun (WGS) entry which is preliminary data.</text>
</comment>
<dbReference type="InterPro" id="IPR002110">
    <property type="entry name" value="Ankyrin_rpt"/>
</dbReference>
<dbReference type="PANTHER" id="PTHR24186">
    <property type="entry name" value="PROTEIN PHOSPHATASE 1 REGULATORY SUBUNIT"/>
    <property type="match status" value="1"/>
</dbReference>
<keyword evidence="3 9" id="KW-0812">Transmembrane</keyword>
<evidence type="ECO:0000256" key="9">
    <source>
        <dbReference type="SAM" id="Phobius"/>
    </source>
</evidence>
<dbReference type="Pfam" id="PF00023">
    <property type="entry name" value="Ank"/>
    <property type="match status" value="1"/>
</dbReference>
<feature type="repeat" description="ANK" evidence="8">
    <location>
        <begin position="130"/>
        <end position="162"/>
    </location>
</feature>
<dbReference type="InterPro" id="IPR026961">
    <property type="entry name" value="PGG_dom"/>
</dbReference>
<evidence type="ECO:0000313" key="12">
    <source>
        <dbReference type="Proteomes" id="UP000289340"/>
    </source>
</evidence>
<organism evidence="11 12">
    <name type="scientific">Glycine soja</name>
    <name type="common">Wild soybean</name>
    <dbReference type="NCBI Taxonomy" id="3848"/>
    <lineage>
        <taxon>Eukaryota</taxon>
        <taxon>Viridiplantae</taxon>
        <taxon>Streptophyta</taxon>
        <taxon>Embryophyta</taxon>
        <taxon>Tracheophyta</taxon>
        <taxon>Spermatophyta</taxon>
        <taxon>Magnoliopsida</taxon>
        <taxon>eudicotyledons</taxon>
        <taxon>Gunneridae</taxon>
        <taxon>Pentapetalae</taxon>
        <taxon>rosids</taxon>
        <taxon>fabids</taxon>
        <taxon>Fabales</taxon>
        <taxon>Fabaceae</taxon>
        <taxon>Papilionoideae</taxon>
        <taxon>50 kb inversion clade</taxon>
        <taxon>NPAAA clade</taxon>
        <taxon>indigoferoid/millettioid clade</taxon>
        <taxon>Phaseoleae</taxon>
        <taxon>Glycine</taxon>
        <taxon>Glycine subgen. Soja</taxon>
    </lineage>
</organism>
<dbReference type="Pfam" id="PF12796">
    <property type="entry name" value="Ank_2"/>
    <property type="match status" value="3"/>
</dbReference>
<keyword evidence="6 8" id="KW-0040">ANK repeat</keyword>
<feature type="domain" description="PGG" evidence="10">
    <location>
        <begin position="480"/>
        <end position="590"/>
    </location>
</feature>
<evidence type="ECO:0000256" key="2">
    <source>
        <dbReference type="ARBA" id="ARBA00004413"/>
    </source>
</evidence>
<evidence type="ECO:0000256" key="8">
    <source>
        <dbReference type="PROSITE-ProRule" id="PRU00023"/>
    </source>
</evidence>
<dbReference type="AlphaFoldDB" id="A0A445KG85"/>
<feature type="repeat" description="ANK" evidence="8">
    <location>
        <begin position="317"/>
        <end position="339"/>
    </location>
</feature>
<keyword evidence="12" id="KW-1185">Reference proteome</keyword>
<feature type="transmembrane region" description="Helical" evidence="9">
    <location>
        <begin position="530"/>
        <end position="556"/>
    </location>
</feature>
<dbReference type="PANTHER" id="PTHR24186:SF46">
    <property type="entry name" value="PROTEIN ACCELERATED CELL DEATH 6-LIKE"/>
    <property type="match status" value="1"/>
</dbReference>
<evidence type="ECO:0000256" key="7">
    <source>
        <dbReference type="ARBA" id="ARBA00023136"/>
    </source>
</evidence>
<dbReference type="Gene3D" id="1.25.40.20">
    <property type="entry name" value="Ankyrin repeat-containing domain"/>
    <property type="match status" value="3"/>
</dbReference>
<evidence type="ECO:0000256" key="4">
    <source>
        <dbReference type="ARBA" id="ARBA00022737"/>
    </source>
</evidence>
<feature type="transmembrane region" description="Helical" evidence="9">
    <location>
        <begin position="568"/>
        <end position="593"/>
    </location>
</feature>
<dbReference type="SMART" id="SM00248">
    <property type="entry name" value="ANK"/>
    <property type="match status" value="9"/>
</dbReference>
<dbReference type="FunFam" id="1.25.40.20:FF:000813">
    <property type="entry name" value="Ankyrin repeat-containing protein"/>
    <property type="match status" value="1"/>
</dbReference>
<evidence type="ECO:0000259" key="10">
    <source>
        <dbReference type="Pfam" id="PF13962"/>
    </source>
</evidence>
<evidence type="ECO:0000256" key="3">
    <source>
        <dbReference type="ARBA" id="ARBA00022692"/>
    </source>
</evidence>
<feature type="transmembrane region" description="Helical" evidence="9">
    <location>
        <begin position="599"/>
        <end position="626"/>
    </location>
</feature>
<dbReference type="EMBL" id="QZWG01000006">
    <property type="protein sequence ID" value="RZC09690.1"/>
    <property type="molecule type" value="Genomic_DNA"/>
</dbReference>
<dbReference type="PROSITE" id="PS50088">
    <property type="entry name" value="ANK_REPEAT"/>
    <property type="match status" value="3"/>
</dbReference>
<dbReference type="Pfam" id="PF13962">
    <property type="entry name" value="PGG"/>
    <property type="match status" value="1"/>
</dbReference>
<dbReference type="Gramene" id="XM_028382349.1">
    <property type="protein sequence ID" value="XP_028238150.1"/>
    <property type="gene ID" value="LOC114417221"/>
</dbReference>
<proteinExistence type="predicted"/>
<dbReference type="FunFam" id="1.25.40.20:FF:000810">
    <property type="entry name" value="Ankyrin repeat-containing protein"/>
    <property type="match status" value="1"/>
</dbReference>
<evidence type="ECO:0000313" key="11">
    <source>
        <dbReference type="EMBL" id="RZC09690.1"/>
    </source>
</evidence>
<evidence type="ECO:0000256" key="5">
    <source>
        <dbReference type="ARBA" id="ARBA00022989"/>
    </source>
</evidence>
<feature type="transmembrane region" description="Helical" evidence="9">
    <location>
        <begin position="483"/>
        <end position="510"/>
    </location>
</feature>
<gene>
    <name evidence="11" type="ORF">D0Y65_016157</name>
</gene>
<dbReference type="GO" id="GO:0005886">
    <property type="term" value="C:plasma membrane"/>
    <property type="evidence" value="ECO:0007669"/>
    <property type="project" value="UniProtKB-SubCell"/>
</dbReference>
<feature type="repeat" description="ANK" evidence="8">
    <location>
        <begin position="355"/>
        <end position="377"/>
    </location>
</feature>